<evidence type="ECO:0000313" key="11">
    <source>
        <dbReference type="EMBL" id="CAF5002053.1"/>
    </source>
</evidence>
<dbReference type="PANTHER" id="PTHR12929">
    <property type="entry name" value="SOLUTE CARRIER FAMILY 52"/>
    <property type="match status" value="1"/>
</dbReference>
<comment type="similarity">
    <text evidence="3 9">Belongs to the riboflavin transporter family.</text>
</comment>
<evidence type="ECO:0000256" key="2">
    <source>
        <dbReference type="ARBA" id="ARBA00004651"/>
    </source>
</evidence>
<feature type="transmembrane region" description="Helical" evidence="9">
    <location>
        <begin position="64"/>
        <end position="86"/>
    </location>
</feature>
<comment type="function">
    <text evidence="9">Plasma membrane transporter mediating the uptake by cells of the water soluble vitamin B2/riboflavin that plays a key role in biochemical oxidation-reduction reactions of the carbohydrate, lipid, and amino acid metabolism.</text>
</comment>
<comment type="subcellular location">
    <subcellularLocation>
        <location evidence="2 9">Cell membrane</location>
        <topology evidence="2 9">Multi-pass membrane protein</topology>
    </subcellularLocation>
</comment>
<reference evidence="11" key="1">
    <citation type="submission" date="2021-02" db="EMBL/GenBank/DDBJ databases">
        <authorList>
            <person name="Nowell W R."/>
        </authorList>
    </citation>
    <scope>NUCLEOTIDE SEQUENCE</scope>
</reference>
<comment type="caution">
    <text evidence="9">Lacks conserved residue(s) required for the propagation of feature annotation.</text>
</comment>
<keyword evidence="4 9" id="KW-0813">Transport</keyword>
<evidence type="ECO:0000256" key="9">
    <source>
        <dbReference type="RuleBase" id="RU368035"/>
    </source>
</evidence>
<organism evidence="11 12">
    <name type="scientific">Rotaria magnacalcarata</name>
    <dbReference type="NCBI Taxonomy" id="392030"/>
    <lineage>
        <taxon>Eukaryota</taxon>
        <taxon>Metazoa</taxon>
        <taxon>Spiralia</taxon>
        <taxon>Gnathifera</taxon>
        <taxon>Rotifera</taxon>
        <taxon>Eurotatoria</taxon>
        <taxon>Bdelloidea</taxon>
        <taxon>Philodinida</taxon>
        <taxon>Philodinidae</taxon>
        <taxon>Rotaria</taxon>
    </lineage>
</organism>
<evidence type="ECO:0000256" key="1">
    <source>
        <dbReference type="ARBA" id="ARBA00000215"/>
    </source>
</evidence>
<evidence type="ECO:0000256" key="5">
    <source>
        <dbReference type="ARBA" id="ARBA00022475"/>
    </source>
</evidence>
<accession>A0A8S3DGA9</accession>
<dbReference type="GO" id="GO:0005886">
    <property type="term" value="C:plasma membrane"/>
    <property type="evidence" value="ECO:0007669"/>
    <property type="project" value="UniProtKB-SubCell"/>
</dbReference>
<keyword evidence="8 9" id="KW-0472">Membrane</keyword>
<evidence type="ECO:0000256" key="6">
    <source>
        <dbReference type="ARBA" id="ARBA00022692"/>
    </source>
</evidence>
<keyword evidence="5 9" id="KW-1003">Cell membrane</keyword>
<gene>
    <name evidence="11" type="ORF">GIL414_LOCUS57305</name>
</gene>
<keyword evidence="10" id="KW-0732">Signal</keyword>
<comment type="caution">
    <text evidence="11">The sequence shown here is derived from an EMBL/GenBank/DDBJ whole genome shotgun (WGS) entry which is preliminary data.</text>
</comment>
<dbReference type="InterPro" id="IPR009357">
    <property type="entry name" value="Riboflavin_transptr"/>
</dbReference>
<evidence type="ECO:0000313" key="12">
    <source>
        <dbReference type="Proteomes" id="UP000681720"/>
    </source>
</evidence>
<feature type="transmembrane region" description="Helical" evidence="9">
    <location>
        <begin position="159"/>
        <end position="183"/>
    </location>
</feature>
<evidence type="ECO:0000256" key="10">
    <source>
        <dbReference type="SAM" id="SignalP"/>
    </source>
</evidence>
<keyword evidence="7 9" id="KW-1133">Transmembrane helix</keyword>
<dbReference type="GO" id="GO:0032217">
    <property type="term" value="F:riboflavin transmembrane transporter activity"/>
    <property type="evidence" value="ECO:0007669"/>
    <property type="project" value="UniProtKB-UniRule"/>
</dbReference>
<protein>
    <recommendedName>
        <fullName evidence="9">Riboflavin transporter</fullName>
    </recommendedName>
</protein>
<evidence type="ECO:0000256" key="4">
    <source>
        <dbReference type="ARBA" id="ARBA00022448"/>
    </source>
</evidence>
<sequence>MAVSLISFILLRWTNIVALADAVQPVIHQTEELATDTDPNENRLMVFVIEPPESKSRPQMTRRVFIFLLLINTINSTILFGGLPSLSTYALLPYGQKAFYYSSLLTPAAYSVALLINLRWETIAIRATVIGSVIGLMLSIFIVIIATQSPCPWWSDTTHGAIIIVISWFLVTLIIAFSANHYWSSN</sequence>
<feature type="chain" id="PRO_5035933051" description="Riboflavin transporter" evidence="10">
    <location>
        <begin position="21"/>
        <end position="186"/>
    </location>
</feature>
<keyword evidence="6 9" id="KW-0812">Transmembrane</keyword>
<evidence type="ECO:0000256" key="3">
    <source>
        <dbReference type="ARBA" id="ARBA00006366"/>
    </source>
</evidence>
<dbReference type="PANTHER" id="PTHR12929:SF10">
    <property type="entry name" value="RIBOFLAVIN TRANSPORTER"/>
    <property type="match status" value="1"/>
</dbReference>
<feature type="signal peptide" evidence="10">
    <location>
        <begin position="1"/>
        <end position="20"/>
    </location>
</feature>
<dbReference type="EMBL" id="CAJOBJ010207747">
    <property type="protein sequence ID" value="CAF5002053.1"/>
    <property type="molecule type" value="Genomic_DNA"/>
</dbReference>
<name>A0A8S3DGA9_9BILA</name>
<evidence type="ECO:0000256" key="8">
    <source>
        <dbReference type="ARBA" id="ARBA00023136"/>
    </source>
</evidence>
<dbReference type="Proteomes" id="UP000681720">
    <property type="component" value="Unassembled WGS sequence"/>
</dbReference>
<proteinExistence type="inferred from homology"/>
<feature type="transmembrane region" description="Helical" evidence="9">
    <location>
        <begin position="98"/>
        <end position="116"/>
    </location>
</feature>
<comment type="catalytic activity">
    <reaction evidence="1 9">
        <text>riboflavin(in) = riboflavin(out)</text>
        <dbReference type="Rhea" id="RHEA:35015"/>
        <dbReference type="ChEBI" id="CHEBI:57986"/>
    </reaction>
</comment>
<evidence type="ECO:0000256" key="7">
    <source>
        <dbReference type="ARBA" id="ARBA00022989"/>
    </source>
</evidence>
<feature type="transmembrane region" description="Helical" evidence="9">
    <location>
        <begin position="123"/>
        <end position="147"/>
    </location>
</feature>
<dbReference type="Pfam" id="PF06237">
    <property type="entry name" value="SLC52_ribofla_tr"/>
    <property type="match status" value="1"/>
</dbReference>
<dbReference type="AlphaFoldDB" id="A0A8S3DGA9"/>